<dbReference type="OrthoDB" id="9815174at2"/>
<dbReference type="InterPro" id="IPR000847">
    <property type="entry name" value="LysR_HTH_N"/>
</dbReference>
<dbReference type="CDD" id="cd05466">
    <property type="entry name" value="PBP2_LTTR_substrate"/>
    <property type="match status" value="1"/>
</dbReference>
<dbReference type="InterPro" id="IPR005119">
    <property type="entry name" value="LysR_subst-bd"/>
</dbReference>
<dbReference type="EMBL" id="CP012700">
    <property type="protein sequence ID" value="ALH80426.1"/>
    <property type="molecule type" value="Genomic_DNA"/>
</dbReference>
<dbReference type="Proteomes" id="UP000058074">
    <property type="component" value="Chromosome"/>
</dbReference>
<evidence type="ECO:0000256" key="2">
    <source>
        <dbReference type="ARBA" id="ARBA00023015"/>
    </source>
</evidence>
<evidence type="ECO:0000256" key="4">
    <source>
        <dbReference type="ARBA" id="ARBA00023163"/>
    </source>
</evidence>
<dbReference type="KEGG" id="smag:AN936_08605"/>
<dbReference type="Gene3D" id="3.40.190.10">
    <property type="entry name" value="Periplasmic binding protein-like II"/>
    <property type="match status" value="2"/>
</dbReference>
<dbReference type="RefSeq" id="WP_054587792.1">
    <property type="nucleotide sequence ID" value="NZ_CP012700.1"/>
</dbReference>
<reference evidence="6 7" key="1">
    <citation type="journal article" date="2015" name="Genome Announc.">
        <title>Complete Genome Sequence of Polypropylene Glycol- and Polyethylene Glycol-Degrading Sphingopyxis macrogoltabida Strain EY-1.</title>
        <authorList>
            <person name="Ohtsubo Y."/>
            <person name="Nagata Y."/>
            <person name="Numata M."/>
            <person name="Tsuchikane K."/>
            <person name="Hosoyama A."/>
            <person name="Yamazoe A."/>
            <person name="Tsuda M."/>
            <person name="Fujita N."/>
            <person name="Kawai F."/>
        </authorList>
    </citation>
    <scope>NUCLEOTIDE SEQUENCE [LARGE SCALE GENOMIC DNA]</scope>
    <source>
        <strain evidence="6 7">EY-1</strain>
    </source>
</reference>
<accession>A0A0N9UZ53</accession>
<dbReference type="PATRIC" id="fig|33050.5.peg.1791"/>
<protein>
    <recommendedName>
        <fullName evidence="5">HTH lysR-type domain-containing protein</fullName>
    </recommendedName>
</protein>
<evidence type="ECO:0000259" key="5">
    <source>
        <dbReference type="PROSITE" id="PS50931"/>
    </source>
</evidence>
<keyword evidence="3" id="KW-0238">DNA-binding</keyword>
<proteinExistence type="inferred from homology"/>
<dbReference type="GO" id="GO:0032993">
    <property type="term" value="C:protein-DNA complex"/>
    <property type="evidence" value="ECO:0007669"/>
    <property type="project" value="TreeGrafter"/>
</dbReference>
<keyword evidence="4" id="KW-0804">Transcription</keyword>
<evidence type="ECO:0000313" key="7">
    <source>
        <dbReference type="Proteomes" id="UP000058074"/>
    </source>
</evidence>
<dbReference type="AlphaFoldDB" id="A0A0N9UZ53"/>
<evidence type="ECO:0000313" key="6">
    <source>
        <dbReference type="EMBL" id="ALH80426.1"/>
    </source>
</evidence>
<dbReference type="InterPro" id="IPR036388">
    <property type="entry name" value="WH-like_DNA-bd_sf"/>
</dbReference>
<comment type="similarity">
    <text evidence="1">Belongs to the LysR transcriptional regulatory family.</text>
</comment>
<dbReference type="GO" id="GO:0003677">
    <property type="term" value="F:DNA binding"/>
    <property type="evidence" value="ECO:0007669"/>
    <property type="project" value="UniProtKB-KW"/>
</dbReference>
<dbReference type="Pfam" id="PF03466">
    <property type="entry name" value="LysR_substrate"/>
    <property type="match status" value="1"/>
</dbReference>
<feature type="domain" description="HTH lysR-type" evidence="5">
    <location>
        <begin position="2"/>
        <end position="59"/>
    </location>
</feature>
<dbReference type="PRINTS" id="PR00039">
    <property type="entry name" value="HTHLYSR"/>
</dbReference>
<dbReference type="PROSITE" id="PS50931">
    <property type="entry name" value="HTH_LYSR"/>
    <property type="match status" value="1"/>
</dbReference>
<dbReference type="SUPFAM" id="SSF46785">
    <property type="entry name" value="Winged helix' DNA-binding domain"/>
    <property type="match status" value="1"/>
</dbReference>
<dbReference type="PANTHER" id="PTHR30346:SF28">
    <property type="entry name" value="HTH-TYPE TRANSCRIPTIONAL REGULATOR CYNR"/>
    <property type="match status" value="1"/>
</dbReference>
<organism evidence="6 7">
    <name type="scientific">Sphingopyxis macrogoltabida</name>
    <name type="common">Sphingomonas macrogoltabidus</name>
    <dbReference type="NCBI Taxonomy" id="33050"/>
    <lineage>
        <taxon>Bacteria</taxon>
        <taxon>Pseudomonadati</taxon>
        <taxon>Pseudomonadota</taxon>
        <taxon>Alphaproteobacteria</taxon>
        <taxon>Sphingomonadales</taxon>
        <taxon>Sphingomonadaceae</taxon>
        <taxon>Sphingopyxis</taxon>
    </lineage>
</organism>
<dbReference type="PANTHER" id="PTHR30346">
    <property type="entry name" value="TRANSCRIPTIONAL DUAL REGULATOR HCAR-RELATED"/>
    <property type="match status" value="1"/>
</dbReference>
<sequence>MIKRTHIRQFLAVVDAGSFTQAALRIRVTQPALSTGIAELEKLVGTPLFIRNRRQIRLTEAGGRFLPIARDLERGFHAADRFGRSADSDATGLKLGTIRSAPGELLQALATVLRPGFAIELAESTESDLRSAVGSGRVNMALLPLRPDERGAHILPLYEEPLTMFVATDHPLAGRVEVAPEELAAETMIARRSCEFLDATSRFFTRHGVRPRFALRSDSDDRCLRMVAAGVGITTAPVSLAIEGIVPLKVAGYDFRRELGLILDPAWAALPEVAPRLTHGLETIASIAADWREMKVEGAA</sequence>
<gene>
    <name evidence="6" type="ORF">AN936_08605</name>
</gene>
<dbReference type="InterPro" id="IPR036390">
    <property type="entry name" value="WH_DNA-bd_sf"/>
</dbReference>
<dbReference type="Gene3D" id="1.10.10.10">
    <property type="entry name" value="Winged helix-like DNA-binding domain superfamily/Winged helix DNA-binding domain"/>
    <property type="match status" value="1"/>
</dbReference>
<keyword evidence="2" id="KW-0805">Transcription regulation</keyword>
<dbReference type="SUPFAM" id="SSF53850">
    <property type="entry name" value="Periplasmic binding protein-like II"/>
    <property type="match status" value="1"/>
</dbReference>
<evidence type="ECO:0000256" key="3">
    <source>
        <dbReference type="ARBA" id="ARBA00023125"/>
    </source>
</evidence>
<name>A0A0N9UZ53_SPHMC</name>
<dbReference type="FunFam" id="1.10.10.10:FF:000001">
    <property type="entry name" value="LysR family transcriptional regulator"/>
    <property type="match status" value="1"/>
</dbReference>
<dbReference type="GO" id="GO:0003700">
    <property type="term" value="F:DNA-binding transcription factor activity"/>
    <property type="evidence" value="ECO:0007669"/>
    <property type="project" value="InterPro"/>
</dbReference>
<dbReference type="Pfam" id="PF00126">
    <property type="entry name" value="HTH_1"/>
    <property type="match status" value="1"/>
</dbReference>
<evidence type="ECO:0000256" key="1">
    <source>
        <dbReference type="ARBA" id="ARBA00009437"/>
    </source>
</evidence>